<feature type="transmembrane region" description="Helical" evidence="1">
    <location>
        <begin position="275"/>
        <end position="297"/>
    </location>
</feature>
<feature type="transmembrane region" description="Helical" evidence="1">
    <location>
        <begin position="102"/>
        <end position="122"/>
    </location>
</feature>
<feature type="transmembrane region" description="Helical" evidence="1">
    <location>
        <begin position="127"/>
        <end position="143"/>
    </location>
</feature>
<sequence>MKSTLTAEPQVLAPDRYRTLARVGVLVPVLCFALLLWTYAVNIPWMDDFDAFFRFMINYADGKTISDKIYWLLAPNNEHRILTAKLATLALYNLTGEVNFRWLIFVAYGFQFGIFAIVYRVFRSMKLPLIAFVPVAFVFWQPQYHLTSVWALTGLQHEVSIFEILLSIYLLSANERNRFGAAVGVQLLASMSMGNGVFGWVAGAVVLFVQRQWLRLGIWLVMAAAAIKFYFHDFPDLQGNESSVDFFLKYPYLVFSGFFTFSGALMDFLPDAPIFWRSVLPTLFGLVIIPIMVWLLWRMNWPLWQNSRAPMTPAQRRRYFFTGCYAFLMVNAVIIAFLRPRMGYWVMMVSNYMIYPAVLTVLIYLNGLSELSATKVPTRWLRIGLGLGLVVWTLSYTVHWPKVAFRKQMLLTSAFNHRLNDIGLGPSWGTPFADFARQIMRETMKRGLYHYPEGYFSPYETQIRQAAAVPAEPALSIRLNKGSYSTLADLPPGSLPEPIGQGAVLVQSDRHVFLFPSESPFTFGAFYLNRPVQEMQGEILNATLAPGTYRVGVLAPPGNGRPIRISNQRLSFP</sequence>
<feature type="transmembrane region" description="Helical" evidence="1">
    <location>
        <begin position="344"/>
        <end position="368"/>
    </location>
</feature>
<feature type="transmembrane region" description="Helical" evidence="1">
    <location>
        <begin position="213"/>
        <end position="231"/>
    </location>
</feature>
<feature type="transmembrane region" description="Helical" evidence="1">
    <location>
        <begin position="149"/>
        <end position="171"/>
    </location>
</feature>
<keyword evidence="3" id="KW-1185">Reference proteome</keyword>
<evidence type="ECO:0000256" key="1">
    <source>
        <dbReference type="SAM" id="Phobius"/>
    </source>
</evidence>
<gene>
    <name evidence="2" type="ORF">EQG79_04445</name>
</gene>
<feature type="transmembrane region" description="Helical" evidence="1">
    <location>
        <begin position="252"/>
        <end position="269"/>
    </location>
</feature>
<reference evidence="2 3" key="1">
    <citation type="submission" date="2019-01" db="EMBL/GenBank/DDBJ databases">
        <title>Spirosoma flava sp. nov., a propanil-degrading bacterium isolated from herbicide-contaminated soil.</title>
        <authorList>
            <person name="Zhang L."/>
            <person name="Jiang J.-D."/>
        </authorList>
    </citation>
    <scope>NUCLEOTIDE SEQUENCE [LARGE SCALE GENOMIC DNA]</scope>
    <source>
        <strain evidence="2 3">TY50</strain>
    </source>
</reference>
<protein>
    <recommendedName>
        <fullName evidence="4">Glycosyltransferase RgtA/B/C/D-like domain-containing protein</fullName>
    </recommendedName>
</protein>
<evidence type="ECO:0008006" key="4">
    <source>
        <dbReference type="Google" id="ProtNLM"/>
    </source>
</evidence>
<feature type="transmembrane region" description="Helical" evidence="1">
    <location>
        <begin position="380"/>
        <end position="400"/>
    </location>
</feature>
<keyword evidence="1" id="KW-0812">Transmembrane</keyword>
<feature type="transmembrane region" description="Helical" evidence="1">
    <location>
        <begin position="20"/>
        <end position="40"/>
    </location>
</feature>
<feature type="transmembrane region" description="Helical" evidence="1">
    <location>
        <begin position="318"/>
        <end position="338"/>
    </location>
</feature>
<accession>A0A4Q2UUD0</accession>
<dbReference type="Proteomes" id="UP000290407">
    <property type="component" value="Unassembled WGS sequence"/>
</dbReference>
<dbReference type="AlphaFoldDB" id="A0A4Q2UUD0"/>
<dbReference type="RefSeq" id="WP_129600229.1">
    <property type="nucleotide sequence ID" value="NZ_SBLB01000001.1"/>
</dbReference>
<evidence type="ECO:0000313" key="3">
    <source>
        <dbReference type="Proteomes" id="UP000290407"/>
    </source>
</evidence>
<feature type="transmembrane region" description="Helical" evidence="1">
    <location>
        <begin position="183"/>
        <end position="207"/>
    </location>
</feature>
<name>A0A4Q2UUD0_9BACT</name>
<evidence type="ECO:0000313" key="2">
    <source>
        <dbReference type="EMBL" id="RYC71400.1"/>
    </source>
</evidence>
<keyword evidence="1" id="KW-0472">Membrane</keyword>
<keyword evidence="1" id="KW-1133">Transmembrane helix</keyword>
<comment type="caution">
    <text evidence="2">The sequence shown here is derived from an EMBL/GenBank/DDBJ whole genome shotgun (WGS) entry which is preliminary data.</text>
</comment>
<dbReference type="EMBL" id="SBLB01000001">
    <property type="protein sequence ID" value="RYC71400.1"/>
    <property type="molecule type" value="Genomic_DNA"/>
</dbReference>
<proteinExistence type="predicted"/>
<organism evidence="2 3">
    <name type="scientific">Spirosoma sordidisoli</name>
    <dbReference type="NCBI Taxonomy" id="2502893"/>
    <lineage>
        <taxon>Bacteria</taxon>
        <taxon>Pseudomonadati</taxon>
        <taxon>Bacteroidota</taxon>
        <taxon>Cytophagia</taxon>
        <taxon>Cytophagales</taxon>
        <taxon>Cytophagaceae</taxon>
        <taxon>Spirosoma</taxon>
    </lineage>
</organism>